<dbReference type="PANTHER" id="PTHR42760:SF133">
    <property type="entry name" value="3-OXOACYL-[ACYL-CARRIER-PROTEIN] REDUCTASE"/>
    <property type="match status" value="1"/>
</dbReference>
<keyword evidence="2" id="KW-0560">Oxidoreductase</keyword>
<name>A7MP24_CROS8</name>
<evidence type="ECO:0008006" key="5">
    <source>
        <dbReference type="Google" id="ProtNLM"/>
    </source>
</evidence>
<evidence type="ECO:0000256" key="1">
    <source>
        <dbReference type="ARBA" id="ARBA00006484"/>
    </source>
</evidence>
<accession>A7MP24</accession>
<organism evidence="3 4">
    <name type="scientific">Cronobacter sakazakii (strain ATCC BAA-894)</name>
    <name type="common">Enterobacter sakazakii</name>
    <dbReference type="NCBI Taxonomy" id="290339"/>
    <lineage>
        <taxon>Bacteria</taxon>
        <taxon>Pseudomonadati</taxon>
        <taxon>Pseudomonadota</taxon>
        <taxon>Gammaproteobacteria</taxon>
        <taxon>Enterobacterales</taxon>
        <taxon>Enterobacteriaceae</taxon>
        <taxon>Cronobacter</taxon>
    </lineage>
</organism>
<dbReference type="EMBL" id="CP000783">
    <property type="protein sequence ID" value="ABU76556.1"/>
    <property type="molecule type" value="Genomic_DNA"/>
</dbReference>
<dbReference type="InterPro" id="IPR002347">
    <property type="entry name" value="SDR_fam"/>
</dbReference>
<dbReference type="InterPro" id="IPR036291">
    <property type="entry name" value="NAD(P)-bd_dom_sf"/>
</dbReference>
<dbReference type="KEGG" id="esa:ESA_01294"/>
<evidence type="ECO:0000256" key="2">
    <source>
        <dbReference type="ARBA" id="ARBA00023002"/>
    </source>
</evidence>
<dbReference type="AlphaFoldDB" id="A7MP24"/>
<sequence length="253" mass="26665">MTEVSMLLVGKNAVITGCLQGIGNATMVAYARHGANIFACVQQEDAAFSAQIAELSSQYGVTITPVCFDLLDDASIKQAAMAIQKAKVPVDILVNVAGVTLDALFPMVTMEQLHKTFAINFFSQMVFTQYLTRLMLRNKRGSIINISSISGLDGNSGQLAYAASKAAMVAATKTLSIELAPQGIRVNAVAPGVIATPMTENLASDVVESKLAQSALRRTGRADEVADTLVWLGSDAASFVTGQVLRVDGGIGY</sequence>
<reference evidence="3 4" key="1">
    <citation type="journal article" date="2010" name="PLoS ONE">
        <title>Genome sequence of Cronobacter sakazakii BAA-894 and comparative genomic hybridization analysis with other Cronobacter species.</title>
        <authorList>
            <person name="Kucerova E."/>
            <person name="Clifton S.W."/>
            <person name="Xia X.Q."/>
            <person name="Long F."/>
            <person name="Porwollik S."/>
            <person name="Fulton L."/>
            <person name="Fronick C."/>
            <person name="Minx P."/>
            <person name="Kyung K."/>
            <person name="Warren W."/>
            <person name="Fulton R."/>
            <person name="Feng D."/>
            <person name="Wollam A."/>
            <person name="Shah N."/>
            <person name="Bhonagiri V."/>
            <person name="Nash W.E."/>
            <person name="Hallsworth-Pepin K."/>
            <person name="Wilson R.K."/>
            <person name="McClelland M."/>
            <person name="Forsythe S.J."/>
        </authorList>
    </citation>
    <scope>NUCLEOTIDE SEQUENCE [LARGE SCALE GENOMIC DNA]</scope>
    <source>
        <strain evidence="3 4">ATCC BAA-894</strain>
    </source>
</reference>
<evidence type="ECO:0000313" key="4">
    <source>
        <dbReference type="Proteomes" id="UP000000260"/>
    </source>
</evidence>
<dbReference type="Pfam" id="PF13561">
    <property type="entry name" value="adh_short_C2"/>
    <property type="match status" value="1"/>
</dbReference>
<keyword evidence="4" id="KW-1185">Reference proteome</keyword>
<gene>
    <name evidence="3" type="ordered locus">ESA_01294</name>
</gene>
<dbReference type="Gene3D" id="3.40.50.720">
    <property type="entry name" value="NAD(P)-binding Rossmann-like Domain"/>
    <property type="match status" value="1"/>
</dbReference>
<dbReference type="PRINTS" id="PR00081">
    <property type="entry name" value="GDHRDH"/>
</dbReference>
<dbReference type="Proteomes" id="UP000000260">
    <property type="component" value="Chromosome"/>
</dbReference>
<evidence type="ECO:0000313" key="3">
    <source>
        <dbReference type="EMBL" id="ABU76556.1"/>
    </source>
</evidence>
<dbReference type="GO" id="GO:0016616">
    <property type="term" value="F:oxidoreductase activity, acting on the CH-OH group of donors, NAD or NADP as acceptor"/>
    <property type="evidence" value="ECO:0007669"/>
    <property type="project" value="TreeGrafter"/>
</dbReference>
<dbReference type="PRINTS" id="PR00080">
    <property type="entry name" value="SDRFAMILY"/>
</dbReference>
<dbReference type="HOGENOM" id="CLU_010194_1_3_6"/>
<dbReference type="SUPFAM" id="SSF51735">
    <property type="entry name" value="NAD(P)-binding Rossmann-fold domains"/>
    <property type="match status" value="1"/>
</dbReference>
<dbReference type="PANTHER" id="PTHR42760">
    <property type="entry name" value="SHORT-CHAIN DEHYDROGENASES/REDUCTASES FAMILY MEMBER"/>
    <property type="match status" value="1"/>
</dbReference>
<proteinExistence type="inferred from homology"/>
<comment type="similarity">
    <text evidence="1">Belongs to the short-chain dehydrogenases/reductases (SDR) family.</text>
</comment>
<protein>
    <recommendedName>
        <fullName evidence="5">SDR family oxidoreductase</fullName>
    </recommendedName>
</protein>
<dbReference type="FunFam" id="3.40.50.720:FF:000173">
    <property type="entry name" value="3-oxoacyl-[acyl-carrier protein] reductase"/>
    <property type="match status" value="1"/>
</dbReference>